<organism evidence="3 4">
    <name type="scientific">Coprococcus eutactus</name>
    <dbReference type="NCBI Taxonomy" id="33043"/>
    <lineage>
        <taxon>Bacteria</taxon>
        <taxon>Bacillati</taxon>
        <taxon>Bacillota</taxon>
        <taxon>Clostridia</taxon>
        <taxon>Lachnospirales</taxon>
        <taxon>Lachnospiraceae</taxon>
        <taxon>Coprococcus</taxon>
    </lineage>
</organism>
<evidence type="ECO:0000259" key="2">
    <source>
        <dbReference type="PROSITE" id="PS50943"/>
    </source>
</evidence>
<dbReference type="CDD" id="cd00093">
    <property type="entry name" value="HTH_XRE"/>
    <property type="match status" value="1"/>
</dbReference>
<comment type="caution">
    <text evidence="3">The sequence shown here is derived from an EMBL/GenBank/DDBJ whole genome shotgun (WGS) entry which is preliminary data.</text>
</comment>
<dbReference type="EMBL" id="QRVK01000022">
    <property type="protein sequence ID" value="RGS41156.1"/>
    <property type="molecule type" value="Genomic_DNA"/>
</dbReference>
<dbReference type="Proteomes" id="UP000283295">
    <property type="component" value="Unassembled WGS sequence"/>
</dbReference>
<evidence type="ECO:0000313" key="4">
    <source>
        <dbReference type="Proteomes" id="UP000283295"/>
    </source>
</evidence>
<dbReference type="OrthoDB" id="9812239at2"/>
<dbReference type="PANTHER" id="PTHR46558:SF11">
    <property type="entry name" value="HTH-TYPE TRANSCRIPTIONAL REGULATOR XRE"/>
    <property type="match status" value="1"/>
</dbReference>
<dbReference type="SMART" id="SM00530">
    <property type="entry name" value="HTH_XRE"/>
    <property type="match status" value="1"/>
</dbReference>
<accession>A0A3R5YTM1</accession>
<protein>
    <submittedName>
        <fullName evidence="3">XRE family transcriptional regulator</fullName>
    </submittedName>
</protein>
<dbReference type="Pfam" id="PF01381">
    <property type="entry name" value="HTH_3"/>
    <property type="match status" value="1"/>
</dbReference>
<dbReference type="InterPro" id="IPR001387">
    <property type="entry name" value="Cro/C1-type_HTH"/>
</dbReference>
<name>A0A3R5YTM1_9FIRM</name>
<gene>
    <name evidence="3" type="ORF">DWX94_09115</name>
</gene>
<keyword evidence="1" id="KW-0238">DNA-binding</keyword>
<dbReference type="GO" id="GO:0003677">
    <property type="term" value="F:DNA binding"/>
    <property type="evidence" value="ECO:0007669"/>
    <property type="project" value="UniProtKB-KW"/>
</dbReference>
<proteinExistence type="predicted"/>
<dbReference type="Gene3D" id="1.10.260.40">
    <property type="entry name" value="lambda repressor-like DNA-binding domains"/>
    <property type="match status" value="1"/>
</dbReference>
<feature type="domain" description="HTH cro/C1-type" evidence="2">
    <location>
        <begin position="7"/>
        <end position="61"/>
    </location>
</feature>
<sequence>MHYYEIIKSLREDNDLNQTQVANIIHVAQTTYSDYENGKVRMPIECLIELARYYNVDMNYITGVSGCKQPFPIKK</sequence>
<dbReference type="PANTHER" id="PTHR46558">
    <property type="entry name" value="TRACRIPTIONAL REGULATORY PROTEIN-RELATED-RELATED"/>
    <property type="match status" value="1"/>
</dbReference>
<dbReference type="AlphaFoldDB" id="A0A3R5YTM1"/>
<evidence type="ECO:0000256" key="1">
    <source>
        <dbReference type="ARBA" id="ARBA00023125"/>
    </source>
</evidence>
<reference evidence="3 4" key="1">
    <citation type="submission" date="2018-08" db="EMBL/GenBank/DDBJ databases">
        <title>A genome reference for cultivated species of the human gut microbiota.</title>
        <authorList>
            <person name="Zou Y."/>
            <person name="Xue W."/>
            <person name="Luo G."/>
        </authorList>
    </citation>
    <scope>NUCLEOTIDE SEQUENCE [LARGE SCALE GENOMIC DNA]</scope>
    <source>
        <strain evidence="3 4">AF22-21</strain>
    </source>
</reference>
<dbReference type="PROSITE" id="PS50943">
    <property type="entry name" value="HTH_CROC1"/>
    <property type="match status" value="1"/>
</dbReference>
<dbReference type="SUPFAM" id="SSF47413">
    <property type="entry name" value="lambda repressor-like DNA-binding domains"/>
    <property type="match status" value="1"/>
</dbReference>
<evidence type="ECO:0000313" key="3">
    <source>
        <dbReference type="EMBL" id="RGS41156.1"/>
    </source>
</evidence>
<dbReference type="InterPro" id="IPR010982">
    <property type="entry name" value="Lambda_DNA-bd_dom_sf"/>
</dbReference>